<dbReference type="Pfam" id="PF00050">
    <property type="entry name" value="Kazal_1"/>
    <property type="match status" value="1"/>
</dbReference>
<accession>A0ABY4JDS6</accession>
<feature type="domain" description="Kazal-like" evidence="2">
    <location>
        <begin position="23"/>
        <end position="77"/>
    </location>
</feature>
<dbReference type="SMART" id="SM00280">
    <property type="entry name" value="KAZAL"/>
    <property type="match status" value="1"/>
</dbReference>
<proteinExistence type="predicted"/>
<evidence type="ECO:0000256" key="1">
    <source>
        <dbReference type="SAM" id="SignalP"/>
    </source>
</evidence>
<dbReference type="PANTHER" id="PTHR21131:SF0">
    <property type="entry name" value="GEO10195P1-RELATED"/>
    <property type="match status" value="1"/>
</dbReference>
<reference evidence="3 4" key="1">
    <citation type="submission" date="2022-04" db="EMBL/GenBank/DDBJ databases">
        <title>Hymenobacter sp. isolated from the air.</title>
        <authorList>
            <person name="Won M."/>
            <person name="Lee C.-M."/>
            <person name="Woen H.-Y."/>
            <person name="Kwon S.-W."/>
        </authorList>
    </citation>
    <scope>NUCLEOTIDE SEQUENCE [LARGE SCALE GENOMIC DNA]</scope>
    <source>
        <strain evidence="4">5516 S-25</strain>
    </source>
</reference>
<dbReference type="CDD" id="cd00104">
    <property type="entry name" value="KAZAL_FS"/>
    <property type="match status" value="1"/>
</dbReference>
<name>A0ABY4JDS6_9BACT</name>
<evidence type="ECO:0000259" key="2">
    <source>
        <dbReference type="PROSITE" id="PS51465"/>
    </source>
</evidence>
<keyword evidence="4" id="KW-1185">Reference proteome</keyword>
<evidence type="ECO:0000313" key="3">
    <source>
        <dbReference type="EMBL" id="UPL49916.1"/>
    </source>
</evidence>
<evidence type="ECO:0000313" key="4">
    <source>
        <dbReference type="Proteomes" id="UP000829647"/>
    </source>
</evidence>
<dbReference type="Proteomes" id="UP000829647">
    <property type="component" value="Chromosome"/>
</dbReference>
<gene>
    <name evidence="3" type="ORF">MWH26_03135</name>
</gene>
<keyword evidence="1" id="KW-0732">Signal</keyword>
<sequence>MHKIFLLALFLLPLGACQQGVAPSAQAPCIDASKIRKDAMCTMQYDPVCGCDGKTYGNACQATNAGVTSSTKGACAGTGQPQGGSK</sequence>
<dbReference type="PANTHER" id="PTHR21131">
    <property type="entry name" value="SERINE-TYPE ENDOPEPTIDASE INHIBITOR"/>
    <property type="match status" value="1"/>
</dbReference>
<dbReference type="InterPro" id="IPR002350">
    <property type="entry name" value="Kazal_dom"/>
</dbReference>
<organism evidence="3 4">
    <name type="scientific">Hymenobacter sublimis</name>
    <dbReference type="NCBI Taxonomy" id="2933777"/>
    <lineage>
        <taxon>Bacteria</taxon>
        <taxon>Pseudomonadati</taxon>
        <taxon>Bacteroidota</taxon>
        <taxon>Cytophagia</taxon>
        <taxon>Cytophagales</taxon>
        <taxon>Hymenobacteraceae</taxon>
        <taxon>Hymenobacter</taxon>
    </lineage>
</organism>
<dbReference type="PROSITE" id="PS51465">
    <property type="entry name" value="KAZAL_2"/>
    <property type="match status" value="1"/>
</dbReference>
<feature type="signal peptide" evidence="1">
    <location>
        <begin position="1"/>
        <end position="18"/>
    </location>
</feature>
<dbReference type="SUPFAM" id="SSF100895">
    <property type="entry name" value="Kazal-type serine protease inhibitors"/>
    <property type="match status" value="1"/>
</dbReference>
<protein>
    <submittedName>
        <fullName evidence="3">Kazal domain protein</fullName>
    </submittedName>
</protein>
<dbReference type="EMBL" id="CP095848">
    <property type="protein sequence ID" value="UPL49916.1"/>
    <property type="molecule type" value="Genomic_DNA"/>
</dbReference>
<dbReference type="RefSeq" id="WP_247976013.1">
    <property type="nucleotide sequence ID" value="NZ_CP095848.1"/>
</dbReference>
<dbReference type="InterPro" id="IPR036058">
    <property type="entry name" value="Kazal_dom_sf"/>
</dbReference>
<feature type="chain" id="PRO_5046328985" evidence="1">
    <location>
        <begin position="19"/>
        <end position="86"/>
    </location>
</feature>
<dbReference type="InterPro" id="IPR053265">
    <property type="entry name" value="Serpin"/>
</dbReference>
<dbReference type="Gene3D" id="3.30.60.30">
    <property type="match status" value="1"/>
</dbReference>